<keyword evidence="4" id="KW-1133">Transmembrane helix</keyword>
<dbReference type="Proteomes" id="UP000788993">
    <property type="component" value="Unassembled WGS sequence"/>
</dbReference>
<dbReference type="InterPro" id="IPR020846">
    <property type="entry name" value="MFS_dom"/>
</dbReference>
<dbReference type="InterPro" id="IPR011701">
    <property type="entry name" value="MFS"/>
</dbReference>
<keyword evidence="3" id="KW-0812">Transmembrane</keyword>
<dbReference type="PANTHER" id="PTHR23501:SF198">
    <property type="entry name" value="AZOLE RESISTANCE PROTEIN 1-RELATED"/>
    <property type="match status" value="1"/>
</dbReference>
<dbReference type="GO" id="GO:0022857">
    <property type="term" value="F:transmembrane transporter activity"/>
    <property type="evidence" value="ECO:0007669"/>
    <property type="project" value="InterPro"/>
</dbReference>
<evidence type="ECO:0000256" key="2">
    <source>
        <dbReference type="ARBA" id="ARBA00008335"/>
    </source>
</evidence>
<evidence type="ECO:0000313" key="6">
    <source>
        <dbReference type="EMBL" id="KAH3672593.1"/>
    </source>
</evidence>
<organism evidence="6 7">
    <name type="scientific">Ogataea polymorpha</name>
    <dbReference type="NCBI Taxonomy" id="460523"/>
    <lineage>
        <taxon>Eukaryota</taxon>
        <taxon>Fungi</taxon>
        <taxon>Dikarya</taxon>
        <taxon>Ascomycota</taxon>
        <taxon>Saccharomycotina</taxon>
        <taxon>Pichiomycetes</taxon>
        <taxon>Pichiales</taxon>
        <taxon>Pichiaceae</taxon>
        <taxon>Ogataea</taxon>
    </lineage>
</organism>
<dbReference type="PROSITE" id="PS50850">
    <property type="entry name" value="MFS"/>
    <property type="match status" value="1"/>
</dbReference>
<comment type="subcellular location">
    <subcellularLocation>
        <location evidence="1">Membrane</location>
        <topology evidence="1">Multi-pass membrane protein</topology>
    </subcellularLocation>
</comment>
<dbReference type="PANTHER" id="PTHR23501">
    <property type="entry name" value="MAJOR FACILITATOR SUPERFAMILY"/>
    <property type="match status" value="1"/>
</dbReference>
<evidence type="ECO:0000256" key="3">
    <source>
        <dbReference type="ARBA" id="ARBA00022692"/>
    </source>
</evidence>
<comment type="similarity">
    <text evidence="2">Belongs to the major facilitator superfamily.</text>
</comment>
<protein>
    <submittedName>
        <fullName evidence="6">Uncharacterized protein</fullName>
    </submittedName>
</protein>
<dbReference type="Gene3D" id="1.20.1720.10">
    <property type="entry name" value="Multidrug resistance protein D"/>
    <property type="match status" value="1"/>
</dbReference>
<dbReference type="InterPro" id="IPR036259">
    <property type="entry name" value="MFS_trans_sf"/>
</dbReference>
<reference evidence="6" key="1">
    <citation type="journal article" date="2021" name="Open Biol.">
        <title>Shared evolutionary footprints suggest mitochondrial oxidative damage underlies multiple complex I losses in fungi.</title>
        <authorList>
            <person name="Schikora-Tamarit M.A."/>
            <person name="Marcet-Houben M."/>
            <person name="Nosek J."/>
            <person name="Gabaldon T."/>
        </authorList>
    </citation>
    <scope>NUCLEOTIDE SEQUENCE</scope>
    <source>
        <strain evidence="6">NCAIM Y.01608</strain>
    </source>
</reference>
<name>A0A1B7SHX6_9ASCO</name>
<dbReference type="CDD" id="cd17502">
    <property type="entry name" value="MFS_Azr1_MDR_like"/>
    <property type="match status" value="1"/>
</dbReference>
<proteinExistence type="inferred from homology"/>
<dbReference type="Pfam" id="PF07690">
    <property type="entry name" value="MFS_1"/>
    <property type="match status" value="1"/>
</dbReference>
<dbReference type="SUPFAM" id="SSF103473">
    <property type="entry name" value="MFS general substrate transporter"/>
    <property type="match status" value="1"/>
</dbReference>
<keyword evidence="7" id="KW-1185">Reference proteome</keyword>
<dbReference type="EMBL" id="JAEUBD010000753">
    <property type="protein sequence ID" value="KAH3672593.1"/>
    <property type="molecule type" value="Genomic_DNA"/>
</dbReference>
<sequence>MSLNEIKNSEERLESQKRKFYESDAGDGTKRADQYLHGAKLWMCISSIMLCMFLVALDQTISFTILVQVSEKFRSFEKLTWITSSFVLGIGCTAQVWGRLSIIFGRRWVMLASVFLFELGSLLCSLSTSMNMLIGSRAMQGVGGAGIQACVMNIATEVTTIDKKPMIMALVSVTFVAASVIGPILGGVFTSYSTWRWCFYINLCFAAVIMPLFLYSFRPKTPAGSLLEKAKRIDYPGAVTMVSGLVLVLLAISFGDNEFKWKSAAIICLFVIGGVLLILFCIWDFFFAQEPLLPLQIVTTYGVTVSVVQLSTVYGSFMVLSQFLVVYFQTLHNETAFHTGLALLPSVIPLVLGAVCTGVLIQKTRHVKLFGLIGTTLASVGVGILTLLQADSAPSKRYGLQVLYGLGVGVTFQAPMMSVQLCCPKTPGSTILAMTFIYFGRSVSTALFSQLGEAIYTATLRSKFSHLQPQVPDVNLELLVSNSQLLHTLDAQAQTLIKKAMMDCIRNTFYLSLALMLIGSISAVVMSNKRIPPKDEVERE</sequence>
<dbReference type="RefSeq" id="XP_018211022.1">
    <property type="nucleotide sequence ID" value="XM_018356250.1"/>
</dbReference>
<keyword evidence="5" id="KW-0472">Membrane</keyword>
<evidence type="ECO:0000313" key="7">
    <source>
        <dbReference type="Proteomes" id="UP000788993"/>
    </source>
</evidence>
<accession>A0A1B7SHX6</accession>
<comment type="caution">
    <text evidence="6">The sequence shown here is derived from an EMBL/GenBank/DDBJ whole genome shotgun (WGS) entry which is preliminary data.</text>
</comment>
<dbReference type="Gene3D" id="1.20.1250.20">
    <property type="entry name" value="MFS general substrate transporter like domains"/>
    <property type="match status" value="1"/>
</dbReference>
<evidence type="ECO:0000256" key="1">
    <source>
        <dbReference type="ARBA" id="ARBA00004141"/>
    </source>
</evidence>
<gene>
    <name evidence="6" type="ORF">OGATHE_002238</name>
</gene>
<evidence type="ECO:0000256" key="4">
    <source>
        <dbReference type="ARBA" id="ARBA00022989"/>
    </source>
</evidence>
<reference evidence="6" key="2">
    <citation type="submission" date="2021-01" db="EMBL/GenBank/DDBJ databases">
        <authorList>
            <person name="Schikora-Tamarit M.A."/>
        </authorList>
    </citation>
    <scope>NUCLEOTIDE SEQUENCE</scope>
    <source>
        <strain evidence="6">NCAIM Y.01608</strain>
    </source>
</reference>
<dbReference type="AlphaFoldDB" id="A0A1B7SHX6"/>
<evidence type="ECO:0000256" key="5">
    <source>
        <dbReference type="ARBA" id="ARBA00023136"/>
    </source>
</evidence>
<dbReference type="GO" id="GO:0005886">
    <property type="term" value="C:plasma membrane"/>
    <property type="evidence" value="ECO:0007669"/>
    <property type="project" value="TreeGrafter"/>
</dbReference>